<dbReference type="GO" id="GO:0003723">
    <property type="term" value="F:RNA binding"/>
    <property type="evidence" value="ECO:0007669"/>
    <property type="project" value="UniProtKB-UniRule"/>
</dbReference>
<comment type="similarity">
    <text evidence="7">Belongs to the class I-like SAM-binding methyltransferase superfamily. rRNA adenine N(6)-methyltransferase family. RsmA subfamily.</text>
</comment>
<dbReference type="InterPro" id="IPR020596">
    <property type="entry name" value="rRNA_Ade_Mease_Trfase_CS"/>
</dbReference>
<evidence type="ECO:0000259" key="9">
    <source>
        <dbReference type="SMART" id="SM00650"/>
    </source>
</evidence>
<keyword evidence="1 7" id="KW-0963">Cytoplasm</keyword>
<dbReference type="HAMAP" id="MF_00607">
    <property type="entry name" value="16SrRNA_methyltr_A"/>
    <property type="match status" value="1"/>
</dbReference>
<feature type="binding site" evidence="7 8">
    <location>
        <position position="23"/>
    </location>
    <ligand>
        <name>S-adenosyl-L-methionine</name>
        <dbReference type="ChEBI" id="CHEBI:59789"/>
    </ligand>
</feature>
<dbReference type="Proteomes" id="UP000235116">
    <property type="component" value="Chromosome"/>
</dbReference>
<dbReference type="GO" id="GO:0005829">
    <property type="term" value="C:cytosol"/>
    <property type="evidence" value="ECO:0007669"/>
    <property type="project" value="TreeGrafter"/>
</dbReference>
<accession>A0A2K9LNG5</accession>
<gene>
    <name evidence="7" type="primary">rsmA</name>
    <name evidence="7" type="synonym">ksgA</name>
    <name evidence="10" type="ORF">Kalk_15750</name>
</gene>
<dbReference type="InterPro" id="IPR023165">
    <property type="entry name" value="rRNA_Ade_diMease-like_C"/>
</dbReference>
<keyword evidence="2 7" id="KW-0698">rRNA processing</keyword>
<evidence type="ECO:0000256" key="7">
    <source>
        <dbReference type="HAMAP-Rule" id="MF_00607"/>
    </source>
</evidence>
<comment type="catalytic activity">
    <reaction evidence="7">
        <text>adenosine(1518)/adenosine(1519) in 16S rRNA + 4 S-adenosyl-L-methionine = N(6)-dimethyladenosine(1518)/N(6)-dimethyladenosine(1519) in 16S rRNA + 4 S-adenosyl-L-homocysteine + 4 H(+)</text>
        <dbReference type="Rhea" id="RHEA:19609"/>
        <dbReference type="Rhea" id="RHEA-COMP:10232"/>
        <dbReference type="Rhea" id="RHEA-COMP:10233"/>
        <dbReference type="ChEBI" id="CHEBI:15378"/>
        <dbReference type="ChEBI" id="CHEBI:57856"/>
        <dbReference type="ChEBI" id="CHEBI:59789"/>
        <dbReference type="ChEBI" id="CHEBI:74411"/>
        <dbReference type="ChEBI" id="CHEBI:74493"/>
        <dbReference type="EC" id="2.1.1.182"/>
    </reaction>
</comment>
<evidence type="ECO:0000256" key="3">
    <source>
        <dbReference type="ARBA" id="ARBA00022603"/>
    </source>
</evidence>
<feature type="domain" description="Ribosomal RNA adenine methylase transferase N-terminal" evidence="9">
    <location>
        <begin position="28"/>
        <end position="202"/>
    </location>
</feature>
<evidence type="ECO:0000256" key="4">
    <source>
        <dbReference type="ARBA" id="ARBA00022679"/>
    </source>
</evidence>
<proteinExistence type="inferred from homology"/>
<protein>
    <recommendedName>
        <fullName evidence="7">Ribosomal RNA small subunit methyltransferase A</fullName>
        <ecNumber evidence="7">2.1.1.182</ecNumber>
    </recommendedName>
    <alternativeName>
        <fullName evidence="7">16S rRNA (adenine(1518)-N(6)/adenine(1519)-N(6))-dimethyltransferase</fullName>
    </alternativeName>
    <alternativeName>
        <fullName evidence="7">16S rRNA dimethyladenosine transferase</fullName>
    </alternativeName>
    <alternativeName>
        <fullName evidence="7">16S rRNA dimethylase</fullName>
    </alternativeName>
    <alternativeName>
        <fullName evidence="7">S-adenosylmethionine-6-N', N'-adenosyl(rRNA) dimethyltransferase</fullName>
    </alternativeName>
</protein>
<dbReference type="SUPFAM" id="SSF53335">
    <property type="entry name" value="S-adenosyl-L-methionine-dependent methyltransferases"/>
    <property type="match status" value="1"/>
</dbReference>
<dbReference type="InterPro" id="IPR020598">
    <property type="entry name" value="rRNA_Ade_methylase_Trfase_N"/>
</dbReference>
<keyword evidence="11" id="KW-1185">Reference proteome</keyword>
<evidence type="ECO:0000256" key="6">
    <source>
        <dbReference type="ARBA" id="ARBA00022884"/>
    </source>
</evidence>
<sequence length="278" mass="31035">MAKGRKPSFSQHKPRKRFGQNFLEDPGIIDHIVSAIAPQNNDLMVEIGPGLGAITEHLVDQVGQMAVVELDRDLIPNLRISFATRNNFHIYEGDALKFDYNRIPSDLGGEQMRIVGNLPYNISTPLLFHLISYQNQIADMHFMLQKEVVDRLAAGVGENSYGRLGIMIQYYCRVEPLFLVPPTAFNPPPKVDSAIVRLVPHETLPITTQCTRSLNKIVTTAFTQRRKTVRNALKSVADDALLEQAGISPEVRPEQVSLAQFARLTDLVLATDQPEPQA</sequence>
<evidence type="ECO:0000313" key="10">
    <source>
        <dbReference type="EMBL" id="AUM13790.1"/>
    </source>
</evidence>
<keyword evidence="6 7" id="KW-0694">RNA-binding</keyword>
<feature type="binding site" evidence="7 8">
    <location>
        <position position="69"/>
    </location>
    <ligand>
        <name>S-adenosyl-L-methionine</name>
        <dbReference type="ChEBI" id="CHEBI:59789"/>
    </ligand>
</feature>
<dbReference type="SMART" id="SM00650">
    <property type="entry name" value="rADc"/>
    <property type="match status" value="1"/>
</dbReference>
<dbReference type="Gene3D" id="3.40.50.150">
    <property type="entry name" value="Vaccinia Virus protein VP39"/>
    <property type="match status" value="1"/>
</dbReference>
<dbReference type="InterPro" id="IPR029063">
    <property type="entry name" value="SAM-dependent_MTases_sf"/>
</dbReference>
<dbReference type="OrthoDB" id="9814755at2"/>
<dbReference type="InterPro" id="IPR011530">
    <property type="entry name" value="rRNA_adenine_dimethylase"/>
</dbReference>
<feature type="binding site" evidence="7 8">
    <location>
        <position position="21"/>
    </location>
    <ligand>
        <name>S-adenosyl-L-methionine</name>
        <dbReference type="ChEBI" id="CHEBI:59789"/>
    </ligand>
</feature>
<keyword evidence="3 7" id="KW-0489">Methyltransferase</keyword>
<comment type="subcellular location">
    <subcellularLocation>
        <location evidence="7">Cytoplasm</location>
    </subcellularLocation>
</comment>
<evidence type="ECO:0000256" key="1">
    <source>
        <dbReference type="ARBA" id="ARBA00022490"/>
    </source>
</evidence>
<dbReference type="KEGG" id="kak:Kalk_15750"/>
<dbReference type="NCBIfam" id="TIGR00755">
    <property type="entry name" value="ksgA"/>
    <property type="match status" value="1"/>
</dbReference>
<feature type="binding site" evidence="7 8">
    <location>
        <position position="94"/>
    </location>
    <ligand>
        <name>S-adenosyl-L-methionine</name>
        <dbReference type="ChEBI" id="CHEBI:59789"/>
    </ligand>
</feature>
<evidence type="ECO:0000256" key="5">
    <source>
        <dbReference type="ARBA" id="ARBA00022691"/>
    </source>
</evidence>
<dbReference type="GO" id="GO:0052908">
    <property type="term" value="F:16S rRNA (adenine(1518)-N(6)/adenine(1519)-N(6))-dimethyltransferase activity"/>
    <property type="evidence" value="ECO:0007669"/>
    <property type="project" value="UniProtKB-EC"/>
</dbReference>
<keyword evidence="4 7" id="KW-0808">Transferase</keyword>
<dbReference type="Pfam" id="PF00398">
    <property type="entry name" value="RrnaAD"/>
    <property type="match status" value="1"/>
</dbReference>
<comment type="function">
    <text evidence="7">Specifically dimethylates two adjacent adenosines (A1518 and A1519) in the loop of a conserved hairpin near the 3'-end of 16S rRNA in the 30S particle. May play a critical role in biogenesis of 30S subunits.</text>
</comment>
<dbReference type="PANTHER" id="PTHR11727:SF7">
    <property type="entry name" value="DIMETHYLADENOSINE TRANSFERASE-RELATED"/>
    <property type="match status" value="1"/>
</dbReference>
<organism evidence="10 11">
    <name type="scientific">Ketobacter alkanivorans</name>
    <dbReference type="NCBI Taxonomy" id="1917421"/>
    <lineage>
        <taxon>Bacteria</taxon>
        <taxon>Pseudomonadati</taxon>
        <taxon>Pseudomonadota</taxon>
        <taxon>Gammaproteobacteria</taxon>
        <taxon>Pseudomonadales</taxon>
        <taxon>Ketobacteraceae</taxon>
        <taxon>Ketobacter</taxon>
    </lineage>
</organism>
<name>A0A2K9LNG5_9GAMM</name>
<feature type="binding site" evidence="7 8">
    <location>
        <position position="48"/>
    </location>
    <ligand>
        <name>S-adenosyl-L-methionine</name>
        <dbReference type="ChEBI" id="CHEBI:59789"/>
    </ligand>
</feature>
<evidence type="ECO:0000256" key="2">
    <source>
        <dbReference type="ARBA" id="ARBA00022552"/>
    </source>
</evidence>
<dbReference type="EMBL" id="CP022684">
    <property type="protein sequence ID" value="AUM13790.1"/>
    <property type="molecule type" value="Genomic_DNA"/>
</dbReference>
<dbReference type="EC" id="2.1.1.182" evidence="7"/>
<reference evidence="11" key="1">
    <citation type="submission" date="2017-08" db="EMBL/GenBank/DDBJ databases">
        <title>Direct submision.</title>
        <authorList>
            <person name="Kim S.-J."/>
            <person name="Rhee S.-K."/>
        </authorList>
    </citation>
    <scope>NUCLEOTIDE SEQUENCE [LARGE SCALE GENOMIC DNA]</scope>
    <source>
        <strain evidence="11">GI5</strain>
    </source>
</reference>
<keyword evidence="5 7" id="KW-0949">S-adenosyl-L-methionine</keyword>
<dbReference type="Gene3D" id="1.10.8.100">
    <property type="entry name" value="Ribosomal RNA adenine dimethylase-like, domain 2"/>
    <property type="match status" value="1"/>
</dbReference>
<evidence type="ECO:0000256" key="8">
    <source>
        <dbReference type="PROSITE-ProRule" id="PRU01026"/>
    </source>
</evidence>
<evidence type="ECO:0000313" key="11">
    <source>
        <dbReference type="Proteomes" id="UP000235116"/>
    </source>
</evidence>
<dbReference type="PANTHER" id="PTHR11727">
    <property type="entry name" value="DIMETHYLADENOSINE TRANSFERASE"/>
    <property type="match status" value="1"/>
</dbReference>
<dbReference type="PROSITE" id="PS51689">
    <property type="entry name" value="SAM_RNA_A_N6_MT"/>
    <property type="match status" value="1"/>
</dbReference>
<dbReference type="AlphaFoldDB" id="A0A2K9LNG5"/>
<dbReference type="FunFam" id="1.10.8.100:FF:000001">
    <property type="entry name" value="Ribosomal RNA small subunit methyltransferase A"/>
    <property type="match status" value="1"/>
</dbReference>
<dbReference type="RefSeq" id="WP_101895165.1">
    <property type="nucleotide sequence ID" value="NZ_CP022684.1"/>
</dbReference>
<feature type="binding site" evidence="7 8">
    <location>
        <position position="117"/>
    </location>
    <ligand>
        <name>S-adenosyl-L-methionine</name>
        <dbReference type="ChEBI" id="CHEBI:59789"/>
    </ligand>
</feature>
<dbReference type="PROSITE" id="PS01131">
    <property type="entry name" value="RRNA_A_DIMETH"/>
    <property type="match status" value="1"/>
</dbReference>
<dbReference type="InterPro" id="IPR001737">
    <property type="entry name" value="KsgA/Erm"/>
</dbReference>